<feature type="transmembrane region" description="Helical" evidence="2">
    <location>
        <begin position="934"/>
        <end position="953"/>
    </location>
</feature>
<keyword evidence="4" id="KW-1185">Reference proteome</keyword>
<feature type="transmembrane region" description="Helical" evidence="2">
    <location>
        <begin position="1085"/>
        <end position="1107"/>
    </location>
</feature>
<feature type="transmembrane region" description="Helical" evidence="2">
    <location>
        <begin position="1008"/>
        <end position="1031"/>
    </location>
</feature>
<name>A0ABQ5SP71_9CHLO</name>
<evidence type="ECO:0000256" key="1">
    <source>
        <dbReference type="SAM" id="MobiDB-lite"/>
    </source>
</evidence>
<sequence length="1123" mass="117876">MARSILYPTTSIFISLVLSMCAAKVSRLSLDNGVASQATVGEMLPRCTSELAFTVFLMFTFCCLAYKWSSPSSLQPSLPSLSSKALWTITAARVRPPSTKCYFLLILSAAKRIQHMIWEEHFCMWLGGSRGCRPPSWFWRACRSTCSNDNNGSTTTASASIHMPRTRVHARGCGGYQKPAVHLYRQAAVTGGDGIDALSAQSLQCAPRYVAWTRLLSTRIKISGEGAHPELILDGFRERIAAVVAAAGQQLEGVYVRQGCIELIIDTQSSGAASSPLATAADSASGPAEPRSHVGRRAVDELVRSLLLPPDPSNSRQHAAEVWQLPDADTAMARSIASQADDDVSDANGGRRSSQGFAIGSPLTMSAVAVATGSSIEAEESTAGPMLSVWPCAACAPVPAGSWTAGPVSEHMDNDLPSKTAGNSTSAPGCFTTFASACPVTTAATAVTGAVELERGDTATFAVHIWWPCQCIGEFAPEPPLLSARVGGTLLSVDPEWGAIPVFNAATHIGCPQGGDPGPSPMISQGAAAVSTQTGHNAATGERQTAVLWTAPRPTEGNSDPDIAPRSDVAVDSEVGQDNQAGNVVDNGGGCANRDGAALCGEGCLFSGICRIQGVPPGAGLLLLQAHCPAAPEGLRHSRPVPVLLVDDPLVAAEVISAGGTSDGNGSTHTEELEGFVIDMGVFLGGVSQRAITAATGDCQTLPRACDELLELQELGQHLHGWLCGAHSEMWPGTMARLRRDLEAISDWLQGGPQECPDGLDSRTGVDGEDPHVGGTVSSGGDGLAMTSIENNGSSGRGDSTPEGHPVSAANDQSQESGPNESTGSGPASGRQRKLQSRLVSSNEAGTALEGDGGSSDGSDIGSATKSLPVAWAHLATKAEKPEAEKPPARSTSSSLRILFRRAAQARAFSHDVYGSLNDPGYQNFLTQYCAMQAPVLDVMFFLSIGSIVLRTWQEEPQWQQRPALHFLAHVAPCLVTLGASLLSTITRPLMPRAAWGRLVRACMVPRYLSFCLGLMLLGLGWTPPPAIAAYHQRGTSVMMGEGVVMSATVVIMPATALLLAVLRIPAHLAVCLRVSGYDSVLAAMPYAILLAGCSLATNLLLHAVLLTQYHRRARRETQRKAD</sequence>
<dbReference type="Proteomes" id="UP001165090">
    <property type="component" value="Unassembled WGS sequence"/>
</dbReference>
<feature type="region of interest" description="Disordered" evidence="1">
    <location>
        <begin position="337"/>
        <end position="358"/>
    </location>
</feature>
<proteinExistence type="predicted"/>
<feature type="compositionally biased region" description="Polar residues" evidence="1">
    <location>
        <begin position="810"/>
        <end position="826"/>
    </location>
</feature>
<keyword evidence="2" id="KW-0812">Transmembrane</keyword>
<keyword evidence="2" id="KW-0472">Membrane</keyword>
<feature type="transmembrane region" description="Helical" evidence="2">
    <location>
        <begin position="1043"/>
        <end position="1065"/>
    </location>
</feature>
<organism evidence="3 4">
    <name type="scientific">Volvox africanus</name>
    <dbReference type="NCBI Taxonomy" id="51714"/>
    <lineage>
        <taxon>Eukaryota</taxon>
        <taxon>Viridiplantae</taxon>
        <taxon>Chlorophyta</taxon>
        <taxon>core chlorophytes</taxon>
        <taxon>Chlorophyceae</taxon>
        <taxon>CS clade</taxon>
        <taxon>Chlamydomonadales</taxon>
        <taxon>Volvocaceae</taxon>
        <taxon>Volvox</taxon>
    </lineage>
</organism>
<feature type="compositionally biased region" description="Basic and acidic residues" evidence="1">
    <location>
        <begin position="760"/>
        <end position="772"/>
    </location>
</feature>
<comment type="caution">
    <text evidence="3">The sequence shown here is derived from an EMBL/GenBank/DDBJ whole genome shotgun (WGS) entry which is preliminary data.</text>
</comment>
<evidence type="ECO:0000313" key="3">
    <source>
        <dbReference type="EMBL" id="GLI70911.1"/>
    </source>
</evidence>
<dbReference type="EMBL" id="BSDZ01000101">
    <property type="protein sequence ID" value="GLI70911.1"/>
    <property type="molecule type" value="Genomic_DNA"/>
</dbReference>
<accession>A0ABQ5SP71</accession>
<feature type="transmembrane region" description="Helical" evidence="2">
    <location>
        <begin position="965"/>
        <end position="988"/>
    </location>
</feature>
<reference evidence="3 4" key="1">
    <citation type="journal article" date="2023" name="IScience">
        <title>Expanded male sex-determining region conserved during the evolution of homothallism in the green alga Volvox.</title>
        <authorList>
            <person name="Yamamoto K."/>
            <person name="Matsuzaki R."/>
            <person name="Mahakham W."/>
            <person name="Heman W."/>
            <person name="Sekimoto H."/>
            <person name="Kawachi M."/>
            <person name="Minakuchi Y."/>
            <person name="Toyoda A."/>
            <person name="Nozaki H."/>
        </authorList>
    </citation>
    <scope>NUCLEOTIDE SEQUENCE [LARGE SCALE GENOMIC DNA]</scope>
    <source>
        <strain evidence="3 4">NIES-4468</strain>
    </source>
</reference>
<gene>
    <name evidence="3" type="ORF">VaNZ11_015938</name>
</gene>
<feature type="region of interest" description="Disordered" evidence="1">
    <location>
        <begin position="275"/>
        <end position="295"/>
    </location>
</feature>
<evidence type="ECO:0000313" key="4">
    <source>
        <dbReference type="Proteomes" id="UP001165090"/>
    </source>
</evidence>
<protein>
    <submittedName>
        <fullName evidence="3">Uncharacterized protein</fullName>
    </submittedName>
</protein>
<feature type="compositionally biased region" description="Polar residues" evidence="1">
    <location>
        <begin position="788"/>
        <end position="798"/>
    </location>
</feature>
<feature type="region of interest" description="Disordered" evidence="1">
    <location>
        <begin position="751"/>
        <end position="864"/>
    </location>
</feature>
<keyword evidence="2" id="KW-1133">Transmembrane helix</keyword>
<evidence type="ECO:0000256" key="2">
    <source>
        <dbReference type="SAM" id="Phobius"/>
    </source>
</evidence>